<reference evidence="2 3" key="1">
    <citation type="submission" date="2019-04" db="EMBL/GenBank/DDBJ databases">
        <title>Draft genome of the big-headed turtle Platysternon megacephalum.</title>
        <authorList>
            <person name="Gong S."/>
        </authorList>
    </citation>
    <scope>NUCLEOTIDE SEQUENCE [LARGE SCALE GENOMIC DNA]</scope>
    <source>
        <strain evidence="2">DO16091913</strain>
        <tissue evidence="2">Muscle</tissue>
    </source>
</reference>
<evidence type="ECO:0000256" key="1">
    <source>
        <dbReference type="SAM" id="MobiDB-lite"/>
    </source>
</evidence>
<gene>
    <name evidence="2" type="ORF">DR999_PMT17904</name>
</gene>
<feature type="region of interest" description="Disordered" evidence="1">
    <location>
        <begin position="53"/>
        <end position="82"/>
    </location>
</feature>
<evidence type="ECO:0000313" key="3">
    <source>
        <dbReference type="Proteomes" id="UP000297703"/>
    </source>
</evidence>
<proteinExistence type="predicted"/>
<keyword evidence="3" id="KW-1185">Reference proteome</keyword>
<name>A0A4D9DTU3_9SAUR</name>
<evidence type="ECO:0000313" key="2">
    <source>
        <dbReference type="EMBL" id="TFJ99977.1"/>
    </source>
</evidence>
<reference evidence="2 3" key="2">
    <citation type="submission" date="2019-04" db="EMBL/GenBank/DDBJ databases">
        <title>The genome sequence of big-headed turtle.</title>
        <authorList>
            <person name="Gong S."/>
        </authorList>
    </citation>
    <scope>NUCLEOTIDE SEQUENCE [LARGE SCALE GENOMIC DNA]</scope>
    <source>
        <strain evidence="2">DO16091913</strain>
        <tissue evidence="2">Muscle</tissue>
    </source>
</reference>
<protein>
    <submittedName>
        <fullName evidence="2">Macrophage mannose receptor 1-like</fullName>
    </submittedName>
</protein>
<sequence length="110" mass="11412">MHPPLRPVVTGAPAPLCNSRGWPKFLETPPIPLGLPRELPGCALPLGREQSNSAPCRLLPTKGPLPPESRAGGSLGGVGVIPAPQEQPQSCLPLGAWHEGEIPCNTPALP</sequence>
<dbReference type="EMBL" id="QXTE01000293">
    <property type="protein sequence ID" value="TFJ99977.1"/>
    <property type="molecule type" value="Genomic_DNA"/>
</dbReference>
<dbReference type="AlphaFoldDB" id="A0A4D9DTU3"/>
<keyword evidence="2" id="KW-0675">Receptor</keyword>
<comment type="caution">
    <text evidence="2">The sequence shown here is derived from an EMBL/GenBank/DDBJ whole genome shotgun (WGS) entry which is preliminary data.</text>
</comment>
<dbReference type="Proteomes" id="UP000297703">
    <property type="component" value="Unassembled WGS sequence"/>
</dbReference>
<accession>A0A4D9DTU3</accession>
<organism evidence="2 3">
    <name type="scientific">Platysternon megacephalum</name>
    <name type="common">big-headed turtle</name>
    <dbReference type="NCBI Taxonomy" id="55544"/>
    <lineage>
        <taxon>Eukaryota</taxon>
        <taxon>Metazoa</taxon>
        <taxon>Chordata</taxon>
        <taxon>Craniata</taxon>
        <taxon>Vertebrata</taxon>
        <taxon>Euteleostomi</taxon>
        <taxon>Archelosauria</taxon>
        <taxon>Testudinata</taxon>
        <taxon>Testudines</taxon>
        <taxon>Cryptodira</taxon>
        <taxon>Durocryptodira</taxon>
        <taxon>Testudinoidea</taxon>
        <taxon>Platysternidae</taxon>
        <taxon>Platysternon</taxon>
    </lineage>
</organism>